<evidence type="ECO:0000313" key="2">
    <source>
        <dbReference type="EMBL" id="KAK2574882.1"/>
    </source>
</evidence>
<feature type="transmembrane region" description="Helical" evidence="1">
    <location>
        <begin position="7"/>
        <end position="28"/>
    </location>
</feature>
<reference evidence="2" key="1">
    <citation type="submission" date="2021-08" db="EMBL/GenBank/DDBJ databases">
        <authorList>
            <person name="Misof B."/>
            <person name="Oliver O."/>
            <person name="Podsiadlowski L."/>
            <person name="Donath A."/>
            <person name="Peters R."/>
            <person name="Mayer C."/>
            <person name="Rust J."/>
            <person name="Gunkel S."/>
            <person name="Lesny P."/>
            <person name="Martin S."/>
            <person name="Oeyen J.P."/>
            <person name="Petersen M."/>
            <person name="Panagiotis P."/>
            <person name="Wilbrandt J."/>
            <person name="Tanja T."/>
        </authorList>
    </citation>
    <scope>NUCLEOTIDE SEQUENCE</scope>
    <source>
        <strain evidence="2">GBR_01_08_01A</strain>
        <tissue evidence="2">Thorax + abdomen</tissue>
    </source>
</reference>
<comment type="caution">
    <text evidence="2">The sequence shown here is derived from an EMBL/GenBank/DDBJ whole genome shotgun (WGS) entry which is preliminary data.</text>
</comment>
<accession>A0AAD9R814</accession>
<keyword evidence="1" id="KW-1133">Transmembrane helix</keyword>
<sequence length="731" mass="84571">MRTSAKKVELILIFFVVCVVICLVIYNFRITVNWISNAEAFNERQVYYDTSTPEWTYEERTVKLANKNSDSRRIRTIHYRSKLKGNVYGSGMIASRATTNLGFARKLKRYERQDVIYVPEISKDSVKCDAWMNSKALALNGKLKSDNDETQAPTTVLHECEIEKGETACFKCIESRKFLRSCVHIRRDMTVTDKNDEILVIPKNRDNSLGWCLPKNFENIDQDLEGDDATTVVPKEINRNCNPNTGRWLLSQLGDDGGSFDSSYNWICKCTYPNLMTNLTTSMSDCLKPVGCAPHGHLDDVTSKGLVDPYREGQCVCDRFYEADFEDNVGPICSPKNIGKSGKTLHELYKENNLTYGSSIPHSYVSKILVNSIDRRYRGQSLIPNPCKVDAITGLATNGCQEVLTTIDGKSRVICVSVRADHVAVKNDSDYLLNNNGQFPNACVAVIDYRENEISADRSYENLPMVLSGFNRKWLPDFGVIVTTDYTSKLRDLYNELWENDDTMRKWYDRNVNEPKPFGDKRFPLSWPLNRLDSTATIVVYEDFPNTGKDGYYSPAHSFIFNHLHNGDSTKLLFTLFAQNYDKFYREYYGVRDYWWWEQYRDQYNRDKGPGRLLPGATTFEYIRQNKEVGKQVYRLRQWPTNFRYNDQFYPGKPYDCLFCDDTGSKSGEYVKTNVIPSLVPFYYESRQRPIYMNGKYFSFDATVIVNYDPPVMNFVAERFMHNYKNHHYLG</sequence>
<feature type="non-terminal residue" evidence="2">
    <location>
        <position position="731"/>
    </location>
</feature>
<dbReference type="AlphaFoldDB" id="A0AAD9R814"/>
<dbReference type="Proteomes" id="UP001258017">
    <property type="component" value="Unassembled WGS sequence"/>
</dbReference>
<dbReference type="EMBL" id="JAIFRP010004550">
    <property type="protein sequence ID" value="KAK2574882.1"/>
    <property type="molecule type" value="Genomic_DNA"/>
</dbReference>
<proteinExistence type="predicted"/>
<evidence type="ECO:0000256" key="1">
    <source>
        <dbReference type="SAM" id="Phobius"/>
    </source>
</evidence>
<dbReference type="InterPro" id="IPR007784">
    <property type="entry name" value="PIR"/>
</dbReference>
<gene>
    <name evidence="2" type="ORF">KPH14_013129</name>
</gene>
<reference evidence="2" key="2">
    <citation type="journal article" date="2023" name="Commun. Biol.">
        <title>Intrasexual cuticular hydrocarbon dimorphism in a wasp sheds light on hydrocarbon biosynthesis genes in Hymenoptera.</title>
        <authorList>
            <person name="Moris V.C."/>
            <person name="Podsiadlowski L."/>
            <person name="Martin S."/>
            <person name="Oeyen J.P."/>
            <person name="Donath A."/>
            <person name="Petersen M."/>
            <person name="Wilbrandt J."/>
            <person name="Misof B."/>
            <person name="Liedtke D."/>
            <person name="Thamm M."/>
            <person name="Scheiner R."/>
            <person name="Schmitt T."/>
            <person name="Niehuis O."/>
        </authorList>
    </citation>
    <scope>NUCLEOTIDE SEQUENCE</scope>
    <source>
        <strain evidence="2">GBR_01_08_01A</strain>
    </source>
</reference>
<protein>
    <submittedName>
        <fullName evidence="2">Uncharacterized protein</fullName>
    </submittedName>
</protein>
<name>A0AAD9R814_9HYME</name>
<organism evidence="2 3">
    <name type="scientific">Odynerus spinipes</name>
    <dbReference type="NCBI Taxonomy" id="1348599"/>
    <lineage>
        <taxon>Eukaryota</taxon>
        <taxon>Metazoa</taxon>
        <taxon>Ecdysozoa</taxon>
        <taxon>Arthropoda</taxon>
        <taxon>Hexapoda</taxon>
        <taxon>Insecta</taxon>
        <taxon>Pterygota</taxon>
        <taxon>Neoptera</taxon>
        <taxon>Endopterygota</taxon>
        <taxon>Hymenoptera</taxon>
        <taxon>Apocrita</taxon>
        <taxon>Aculeata</taxon>
        <taxon>Vespoidea</taxon>
        <taxon>Vespidae</taxon>
        <taxon>Eumeninae</taxon>
        <taxon>Odynerus</taxon>
    </lineage>
</organism>
<dbReference type="Pfam" id="PF05092">
    <property type="entry name" value="PIF"/>
    <property type="match status" value="1"/>
</dbReference>
<keyword evidence="3" id="KW-1185">Reference proteome</keyword>
<keyword evidence="1" id="KW-0472">Membrane</keyword>
<keyword evidence="1" id="KW-0812">Transmembrane</keyword>
<evidence type="ECO:0000313" key="3">
    <source>
        <dbReference type="Proteomes" id="UP001258017"/>
    </source>
</evidence>